<feature type="domain" description="Flagellar hook-length control protein-like C-terminal" evidence="2">
    <location>
        <begin position="452"/>
        <end position="522"/>
    </location>
</feature>
<dbReference type="CDD" id="cd17470">
    <property type="entry name" value="T3SS_Flik_C"/>
    <property type="match status" value="1"/>
</dbReference>
<dbReference type="AlphaFoldDB" id="A0A517SJB1"/>
<feature type="compositionally biased region" description="Basic and acidic residues" evidence="1">
    <location>
        <begin position="245"/>
        <end position="262"/>
    </location>
</feature>
<dbReference type="Proteomes" id="UP000315700">
    <property type="component" value="Chromosome"/>
</dbReference>
<organism evidence="3 4">
    <name type="scientific">Caulifigura coniformis</name>
    <dbReference type="NCBI Taxonomy" id="2527983"/>
    <lineage>
        <taxon>Bacteria</taxon>
        <taxon>Pseudomonadati</taxon>
        <taxon>Planctomycetota</taxon>
        <taxon>Planctomycetia</taxon>
        <taxon>Planctomycetales</taxon>
        <taxon>Planctomycetaceae</taxon>
        <taxon>Caulifigura</taxon>
    </lineage>
</organism>
<evidence type="ECO:0000256" key="1">
    <source>
        <dbReference type="SAM" id="MobiDB-lite"/>
    </source>
</evidence>
<sequence>MNTSLLSFLSAAPPPEPTSQPRPAKSEQVAPGELDELESSQPDSAGDSDKMDAFAEMLAAMMSVSTPLAESPGETTGSTVVDSATALSTDVPRDGAGSPLFTSSFTTTTAADSNSAVMTVTTTEVAPTADTTAMSTSETTSDLAGVPSDATAAAELAGLGVETLETAPVAEESPVVVDVLTTEDERLTLEAPEAVADEPARPEVPVVAVRESAAAQTTTDDRPVSTELAVETEGLDEPAPSEGPTLEKPEGQHSHPILKEAIPESPVADVDVTPAEPVMPEAPVAESEVHPVAGEPPVVQASDLESANPLEETQQVESASGSDRATAAPKSERATTAAPNRPVTASPEVGGASEPVLPDVLAPVEQTSGVALQNDAARGHKVHQDSRDDEFAAMAAMDGEAVPATAGPMVEGAVGRPASIATISSGDAAASAAPVNVTQQVMQALAAYEADLPQNGARSFEMLLDPPELGRLLVQMSRTSKGVDVRISAENESVRSMLETSGAELQQSLQLSGFDLGQFSGSNSGGAFAGGEEWVSAPTLQSFATGAGVVRTTPKSVTANSAINVVV</sequence>
<proteinExistence type="predicted"/>
<keyword evidence="3" id="KW-0969">Cilium</keyword>
<name>A0A517SJB1_9PLAN</name>
<reference evidence="3 4" key="1">
    <citation type="submission" date="2019-02" db="EMBL/GenBank/DDBJ databases">
        <title>Deep-cultivation of Planctomycetes and their phenomic and genomic characterization uncovers novel biology.</title>
        <authorList>
            <person name="Wiegand S."/>
            <person name="Jogler M."/>
            <person name="Boedeker C."/>
            <person name="Pinto D."/>
            <person name="Vollmers J."/>
            <person name="Rivas-Marin E."/>
            <person name="Kohn T."/>
            <person name="Peeters S.H."/>
            <person name="Heuer A."/>
            <person name="Rast P."/>
            <person name="Oberbeckmann S."/>
            <person name="Bunk B."/>
            <person name="Jeske O."/>
            <person name="Meyerdierks A."/>
            <person name="Storesund J.E."/>
            <person name="Kallscheuer N."/>
            <person name="Luecker S."/>
            <person name="Lage O.M."/>
            <person name="Pohl T."/>
            <person name="Merkel B.J."/>
            <person name="Hornburger P."/>
            <person name="Mueller R.-W."/>
            <person name="Bruemmer F."/>
            <person name="Labrenz M."/>
            <person name="Spormann A.M."/>
            <person name="Op den Camp H."/>
            <person name="Overmann J."/>
            <person name="Amann R."/>
            <person name="Jetten M.S.M."/>
            <person name="Mascher T."/>
            <person name="Medema M.H."/>
            <person name="Devos D.P."/>
            <person name="Kaster A.-K."/>
            <person name="Ovreas L."/>
            <person name="Rohde M."/>
            <person name="Galperin M.Y."/>
            <person name="Jogler C."/>
        </authorList>
    </citation>
    <scope>NUCLEOTIDE SEQUENCE [LARGE SCALE GENOMIC DNA]</scope>
    <source>
        <strain evidence="3 4">Pan44</strain>
    </source>
</reference>
<dbReference type="EMBL" id="CP036271">
    <property type="protein sequence ID" value="QDT56214.1"/>
    <property type="molecule type" value="Genomic_DNA"/>
</dbReference>
<feature type="compositionally biased region" description="Low complexity" evidence="1">
    <location>
        <begin position="272"/>
        <end position="286"/>
    </location>
</feature>
<dbReference type="InterPro" id="IPR038610">
    <property type="entry name" value="FliK-like_C_sf"/>
</dbReference>
<protein>
    <submittedName>
        <fullName evidence="3">Flagellar hook-length control protein FliK</fullName>
    </submittedName>
</protein>
<evidence type="ECO:0000313" key="4">
    <source>
        <dbReference type="Proteomes" id="UP000315700"/>
    </source>
</evidence>
<dbReference type="RefSeq" id="WP_145033317.1">
    <property type="nucleotide sequence ID" value="NZ_CP036271.1"/>
</dbReference>
<keyword evidence="4" id="KW-1185">Reference proteome</keyword>
<dbReference type="InterPro" id="IPR021136">
    <property type="entry name" value="Flagellar_hook_control-like_C"/>
</dbReference>
<evidence type="ECO:0000259" key="2">
    <source>
        <dbReference type="Pfam" id="PF02120"/>
    </source>
</evidence>
<dbReference type="Pfam" id="PF02120">
    <property type="entry name" value="Flg_hook"/>
    <property type="match status" value="1"/>
</dbReference>
<accession>A0A517SJB1</accession>
<dbReference type="OrthoDB" id="292554at2"/>
<feature type="compositionally biased region" description="Polar residues" evidence="1">
    <location>
        <begin position="63"/>
        <end position="88"/>
    </location>
</feature>
<keyword evidence="3" id="KW-0282">Flagellum</keyword>
<dbReference type="KEGG" id="ccos:Pan44_42660"/>
<dbReference type="Gene3D" id="3.30.750.140">
    <property type="match status" value="1"/>
</dbReference>
<gene>
    <name evidence="3" type="ORF">Pan44_42660</name>
</gene>
<evidence type="ECO:0000313" key="3">
    <source>
        <dbReference type="EMBL" id="QDT56214.1"/>
    </source>
</evidence>
<dbReference type="InParanoid" id="A0A517SJB1"/>
<keyword evidence="3" id="KW-0966">Cell projection</keyword>
<feature type="compositionally biased region" description="Polar residues" evidence="1">
    <location>
        <begin position="311"/>
        <end position="323"/>
    </location>
</feature>
<feature type="region of interest" description="Disordered" evidence="1">
    <location>
        <begin position="211"/>
        <end position="355"/>
    </location>
</feature>
<feature type="region of interest" description="Disordered" evidence="1">
    <location>
        <begin position="1"/>
        <end position="98"/>
    </location>
</feature>